<dbReference type="PANTHER" id="PTHR30036:SF7">
    <property type="entry name" value="ABC TRANSPORTER PERIPLASMIC-BINDING PROTEIN YPHF"/>
    <property type="match status" value="1"/>
</dbReference>
<dbReference type="EMBL" id="JAUHPX010000004">
    <property type="protein sequence ID" value="MDN4488121.1"/>
    <property type="molecule type" value="Genomic_DNA"/>
</dbReference>
<proteinExistence type="inferred from homology"/>
<gene>
    <name evidence="6" type="ORF">QQX10_08065</name>
</gene>
<evidence type="ECO:0000256" key="4">
    <source>
        <dbReference type="SAM" id="SignalP"/>
    </source>
</evidence>
<evidence type="ECO:0000256" key="2">
    <source>
        <dbReference type="ARBA" id="ARBA00007639"/>
    </source>
</evidence>
<dbReference type="PROSITE" id="PS51257">
    <property type="entry name" value="PROKAR_LIPOPROTEIN"/>
    <property type="match status" value="1"/>
</dbReference>
<dbReference type="SUPFAM" id="SSF53822">
    <property type="entry name" value="Periplasmic binding protein-like I"/>
    <property type="match status" value="1"/>
</dbReference>
<feature type="region of interest" description="Disordered" evidence="3">
    <location>
        <begin position="31"/>
        <end position="53"/>
    </location>
</feature>
<dbReference type="AlphaFoldDB" id="A0AAW7M9M4"/>
<dbReference type="RefSeq" id="WP_301118763.1">
    <property type="nucleotide sequence ID" value="NZ_JAUHPX010000004.1"/>
</dbReference>
<comment type="subcellular location">
    <subcellularLocation>
        <location evidence="1">Cell envelope</location>
    </subcellularLocation>
</comment>
<dbReference type="InterPro" id="IPR050555">
    <property type="entry name" value="Bact_Solute-Bind_Prot2"/>
</dbReference>
<protein>
    <submittedName>
        <fullName evidence="6">Sugar ABC transporter substrate-binding protein</fullName>
    </submittedName>
</protein>
<dbReference type="Gene3D" id="3.40.50.2300">
    <property type="match status" value="2"/>
</dbReference>
<name>A0AAW7M9M4_9MICO</name>
<dbReference type="GO" id="GO:0030288">
    <property type="term" value="C:outer membrane-bounded periplasmic space"/>
    <property type="evidence" value="ECO:0007669"/>
    <property type="project" value="TreeGrafter"/>
</dbReference>
<comment type="similarity">
    <text evidence="2">Belongs to the bacterial solute-binding protein 2 family.</text>
</comment>
<dbReference type="GO" id="GO:0030246">
    <property type="term" value="F:carbohydrate binding"/>
    <property type="evidence" value="ECO:0007669"/>
    <property type="project" value="TreeGrafter"/>
</dbReference>
<comment type="caution">
    <text evidence="6">The sequence shown here is derived from an EMBL/GenBank/DDBJ whole genome shotgun (WGS) entry which is preliminary data.</text>
</comment>
<evidence type="ECO:0000256" key="3">
    <source>
        <dbReference type="SAM" id="MobiDB-lite"/>
    </source>
</evidence>
<keyword evidence="4" id="KW-0732">Signal</keyword>
<dbReference type="Pfam" id="PF13407">
    <property type="entry name" value="Peripla_BP_4"/>
    <property type="match status" value="1"/>
</dbReference>
<reference evidence="6" key="1">
    <citation type="submission" date="2023-06" db="EMBL/GenBank/DDBJ databases">
        <title>Sysu t00039.</title>
        <authorList>
            <person name="Gao L."/>
            <person name="Fang B.-Z."/>
            <person name="Li W.-J."/>
        </authorList>
    </citation>
    <scope>NUCLEOTIDE SEQUENCE</scope>
    <source>
        <strain evidence="6">SYSU T00039</strain>
    </source>
</reference>
<dbReference type="Proteomes" id="UP001172737">
    <property type="component" value="Unassembled WGS sequence"/>
</dbReference>
<accession>A0AAW7M9M4</accession>
<evidence type="ECO:0000313" key="6">
    <source>
        <dbReference type="EMBL" id="MDN4488121.1"/>
    </source>
</evidence>
<evidence type="ECO:0000259" key="5">
    <source>
        <dbReference type="Pfam" id="PF13407"/>
    </source>
</evidence>
<evidence type="ECO:0000313" key="7">
    <source>
        <dbReference type="Proteomes" id="UP001172737"/>
    </source>
</evidence>
<feature type="domain" description="Periplasmic binding protein" evidence="5">
    <location>
        <begin position="73"/>
        <end position="319"/>
    </location>
</feature>
<feature type="chain" id="PRO_5043543835" evidence="4">
    <location>
        <begin position="28"/>
        <end position="374"/>
    </location>
</feature>
<evidence type="ECO:0000256" key="1">
    <source>
        <dbReference type="ARBA" id="ARBA00004196"/>
    </source>
</evidence>
<dbReference type="InterPro" id="IPR025997">
    <property type="entry name" value="SBP_2_dom"/>
</dbReference>
<organism evidence="6 7">
    <name type="scientific">Demequina lignilytica</name>
    <dbReference type="NCBI Taxonomy" id="3051663"/>
    <lineage>
        <taxon>Bacteria</taxon>
        <taxon>Bacillati</taxon>
        <taxon>Actinomycetota</taxon>
        <taxon>Actinomycetes</taxon>
        <taxon>Micrococcales</taxon>
        <taxon>Demequinaceae</taxon>
        <taxon>Demequina</taxon>
    </lineage>
</organism>
<feature type="signal peptide" evidence="4">
    <location>
        <begin position="1"/>
        <end position="27"/>
    </location>
</feature>
<dbReference type="PANTHER" id="PTHR30036">
    <property type="entry name" value="D-XYLOSE-BINDING PERIPLASMIC PROTEIN"/>
    <property type="match status" value="1"/>
</dbReference>
<keyword evidence="7" id="KW-1185">Reference proteome</keyword>
<dbReference type="InterPro" id="IPR028082">
    <property type="entry name" value="Peripla_BP_I"/>
</dbReference>
<sequence length="374" mass="39228">MKSDPTTLRRRLGVLAASAAIAAVALAGCSSSGTEATTSDEPTTGTDTTTESTLEPGSIKLGIAYWDTITYAFQLMLKGSEAVAANDPAIALESAAPDSGDPSKLLPLFQALAQTQTDGVVLQTLAADPFYRPVLDTTGAGTPVIAIDAPPPADAGVDLFITNDNMELGRMLARELLKDLDADASGQIVIGTNGPAVPPLMARVDGMIEVVTEEYPNVEVIGPISTYGTSGSPQENYDAWDGIWRQYPDALAYMAPGAQDAVSLGLIQTRNSVEILAGGMDLEPGSLDEVKTGRVAVLVSPEHWLKGYIATKLLAMHAEDGFEIPAGVWDTGGLVVNSDNIDEVLARQASDDSMREALSPVGDEQIANYQDYIG</sequence>